<protein>
    <submittedName>
        <fullName evidence="3">Glycosyltransferase involved in cell wall biosynthesis</fullName>
    </submittedName>
</protein>
<dbReference type="RefSeq" id="WP_107865293.1">
    <property type="nucleotide sequence ID" value="NZ_QAON01000005.1"/>
</dbReference>
<dbReference type="GO" id="GO:0016757">
    <property type="term" value="F:glycosyltransferase activity"/>
    <property type="evidence" value="ECO:0007669"/>
    <property type="project" value="InterPro"/>
</dbReference>
<accession>A0A2T5J0B9</accession>
<organism evidence="3 4">
    <name type="scientific">Agitococcus lubricus</name>
    <dbReference type="NCBI Taxonomy" id="1077255"/>
    <lineage>
        <taxon>Bacteria</taxon>
        <taxon>Pseudomonadati</taxon>
        <taxon>Pseudomonadota</taxon>
        <taxon>Gammaproteobacteria</taxon>
        <taxon>Moraxellales</taxon>
        <taxon>Moraxellaceae</taxon>
        <taxon>Agitococcus</taxon>
    </lineage>
</organism>
<dbReference type="OrthoDB" id="9806653at2"/>
<dbReference type="Pfam" id="PF00534">
    <property type="entry name" value="Glycos_transf_1"/>
    <property type="match status" value="1"/>
</dbReference>
<dbReference type="EMBL" id="QAON01000005">
    <property type="protein sequence ID" value="PTQ89777.1"/>
    <property type="molecule type" value="Genomic_DNA"/>
</dbReference>
<dbReference type="InterPro" id="IPR001296">
    <property type="entry name" value="Glyco_trans_1"/>
</dbReference>
<keyword evidence="1" id="KW-0812">Transmembrane</keyword>
<comment type="caution">
    <text evidence="3">The sequence shown here is derived from an EMBL/GenBank/DDBJ whole genome shotgun (WGS) entry which is preliminary data.</text>
</comment>
<evidence type="ECO:0000313" key="3">
    <source>
        <dbReference type="EMBL" id="PTQ89777.1"/>
    </source>
</evidence>
<evidence type="ECO:0000256" key="1">
    <source>
        <dbReference type="SAM" id="Phobius"/>
    </source>
</evidence>
<evidence type="ECO:0000313" key="4">
    <source>
        <dbReference type="Proteomes" id="UP000244223"/>
    </source>
</evidence>
<feature type="transmembrane region" description="Helical" evidence="1">
    <location>
        <begin position="96"/>
        <end position="117"/>
    </location>
</feature>
<feature type="transmembrane region" description="Helical" evidence="1">
    <location>
        <begin position="137"/>
        <end position="156"/>
    </location>
</feature>
<keyword evidence="4" id="KW-1185">Reference proteome</keyword>
<gene>
    <name evidence="3" type="ORF">C8N29_105101</name>
</gene>
<dbReference type="AlphaFoldDB" id="A0A2T5J0B9"/>
<proteinExistence type="predicted"/>
<name>A0A2T5J0B9_9GAMM</name>
<keyword evidence="1" id="KW-0472">Membrane</keyword>
<dbReference type="Proteomes" id="UP000244223">
    <property type="component" value="Unassembled WGS sequence"/>
</dbReference>
<sequence length="383" mass="43813">MSDNLEVNPLNHKPVLMLVQPIIAAYRVPEFEEMAKDWLIDVYADIPDAKQGFGSLALDKEKFRSITATPTYSLLNGKLNYQSGLLKGLLHKKPDAIFITANIRSISYWLILIAAFLYRIPLYSHGQGLYRKTSLNFFLRAMYSLIVGLSTAYICYSELSRQSMIKHRVAFSYKIKVAENSLRNFYPILPTNKNHEEMGVMFIGRLRHGSNIQLLIEVLDELRGEYPNLSLHVLGNGTEYKKLEDKQQHNDWIKLYGSVYDQQKIAEISKHCFVGCYPGDAGLSVVHYMSMSLVPIVHDSLHFHMGPEPSYVINKQNGICFQRNNAKETLSIALKYLLSNRSEVRRLSEAAFNSYIRLTEPPLGMRFSNILKQQHSALAREQT</sequence>
<keyword evidence="3" id="KW-0808">Transferase</keyword>
<keyword evidence="1" id="KW-1133">Transmembrane helix</keyword>
<dbReference type="Gene3D" id="3.40.50.2000">
    <property type="entry name" value="Glycogen Phosphorylase B"/>
    <property type="match status" value="1"/>
</dbReference>
<dbReference type="SUPFAM" id="SSF53756">
    <property type="entry name" value="UDP-Glycosyltransferase/glycogen phosphorylase"/>
    <property type="match status" value="1"/>
</dbReference>
<evidence type="ECO:0000259" key="2">
    <source>
        <dbReference type="Pfam" id="PF00534"/>
    </source>
</evidence>
<reference evidence="3 4" key="1">
    <citation type="submission" date="2018-04" db="EMBL/GenBank/DDBJ databases">
        <title>Genomic Encyclopedia of Archaeal and Bacterial Type Strains, Phase II (KMG-II): from individual species to whole genera.</title>
        <authorList>
            <person name="Goeker M."/>
        </authorList>
    </citation>
    <scope>NUCLEOTIDE SEQUENCE [LARGE SCALE GENOMIC DNA]</scope>
    <source>
        <strain evidence="3 4">DSM 5822</strain>
    </source>
</reference>
<feature type="domain" description="Glycosyl transferase family 1" evidence="2">
    <location>
        <begin position="192"/>
        <end position="352"/>
    </location>
</feature>